<dbReference type="Proteomes" id="UP001165136">
    <property type="component" value="Unassembled WGS sequence"/>
</dbReference>
<name>A0A9W6VFF2_9PSEU</name>
<proteinExistence type="predicted"/>
<dbReference type="AlphaFoldDB" id="A0A9W6VFF2"/>
<dbReference type="EMBL" id="BSTI01000017">
    <property type="protein sequence ID" value="GLY69533.1"/>
    <property type="molecule type" value="Genomic_DNA"/>
</dbReference>
<evidence type="ECO:0000313" key="2">
    <source>
        <dbReference type="Proteomes" id="UP001165136"/>
    </source>
</evidence>
<reference evidence="1" key="1">
    <citation type="submission" date="2023-03" db="EMBL/GenBank/DDBJ databases">
        <title>Amycolatopsis taiwanensis NBRC 103393.</title>
        <authorList>
            <person name="Ichikawa N."/>
            <person name="Sato H."/>
            <person name="Tonouchi N."/>
        </authorList>
    </citation>
    <scope>NUCLEOTIDE SEQUENCE</scope>
    <source>
        <strain evidence="1">NBRC 103393</strain>
    </source>
</reference>
<sequence length="233" mass="26386">MEGVAGAAAQHGEPQAMKVAVQVRRARIDGRDWRVISPADGTGNAGLWTNDYWRELYVDRRAAYRIGVLWLLAARSRHTIIYLPLRNGRQPAHPEHDGRRMDLVLSQHSLCLRASQWPRLRSALGRGLPQTAQVPANYLPDPAGIDYEARHHRDNRDRLRERIHGDTLFLTGSTPVFRETADRFFDIAFGAPGSAPGEEPPAHYCARFHWADGVLSNTDEIHVQYRSRWLTAV</sequence>
<gene>
    <name evidence="1" type="ORF">Atai01_61520</name>
</gene>
<evidence type="ECO:0000313" key="1">
    <source>
        <dbReference type="EMBL" id="GLY69533.1"/>
    </source>
</evidence>
<protein>
    <submittedName>
        <fullName evidence="1">Uncharacterized protein</fullName>
    </submittedName>
</protein>
<accession>A0A9W6VFF2</accession>
<organism evidence="1 2">
    <name type="scientific">Amycolatopsis taiwanensis</name>
    <dbReference type="NCBI Taxonomy" id="342230"/>
    <lineage>
        <taxon>Bacteria</taxon>
        <taxon>Bacillati</taxon>
        <taxon>Actinomycetota</taxon>
        <taxon>Actinomycetes</taxon>
        <taxon>Pseudonocardiales</taxon>
        <taxon>Pseudonocardiaceae</taxon>
        <taxon>Amycolatopsis</taxon>
    </lineage>
</organism>
<keyword evidence="2" id="KW-1185">Reference proteome</keyword>
<comment type="caution">
    <text evidence="1">The sequence shown here is derived from an EMBL/GenBank/DDBJ whole genome shotgun (WGS) entry which is preliminary data.</text>
</comment>